<keyword evidence="1" id="KW-0175">Coiled coil</keyword>
<keyword evidence="4" id="KW-1185">Reference proteome</keyword>
<dbReference type="Proteomes" id="UP001470230">
    <property type="component" value="Unassembled WGS sequence"/>
</dbReference>
<feature type="coiled-coil region" evidence="1">
    <location>
        <begin position="66"/>
        <end position="93"/>
    </location>
</feature>
<evidence type="ECO:0000256" key="1">
    <source>
        <dbReference type="SAM" id="Coils"/>
    </source>
</evidence>
<feature type="region of interest" description="Disordered" evidence="2">
    <location>
        <begin position="233"/>
        <end position="260"/>
    </location>
</feature>
<accession>A0ABR2L8E1</accession>
<reference evidence="3 4" key="1">
    <citation type="submission" date="2024-04" db="EMBL/GenBank/DDBJ databases">
        <title>Tritrichomonas musculus Genome.</title>
        <authorList>
            <person name="Alves-Ferreira E."/>
            <person name="Grigg M."/>
            <person name="Lorenzi H."/>
            <person name="Galac M."/>
        </authorList>
    </citation>
    <scope>NUCLEOTIDE SEQUENCE [LARGE SCALE GENOMIC DNA]</scope>
    <source>
        <strain evidence="3 4">EAF2021</strain>
    </source>
</reference>
<name>A0ABR2L8E1_9EUKA</name>
<dbReference type="EMBL" id="JAPFFF010000001">
    <property type="protein sequence ID" value="KAK8899621.1"/>
    <property type="molecule type" value="Genomic_DNA"/>
</dbReference>
<comment type="caution">
    <text evidence="3">The sequence shown here is derived from an EMBL/GenBank/DDBJ whole genome shotgun (WGS) entry which is preliminary data.</text>
</comment>
<feature type="region of interest" description="Disordered" evidence="2">
    <location>
        <begin position="37"/>
        <end position="59"/>
    </location>
</feature>
<evidence type="ECO:0000313" key="3">
    <source>
        <dbReference type="EMBL" id="KAK8899621.1"/>
    </source>
</evidence>
<protein>
    <submittedName>
        <fullName evidence="3">Uncharacterized protein</fullName>
    </submittedName>
</protein>
<proteinExistence type="predicted"/>
<evidence type="ECO:0000256" key="2">
    <source>
        <dbReference type="SAM" id="MobiDB-lite"/>
    </source>
</evidence>
<gene>
    <name evidence="3" type="ORF">M9Y10_001937</name>
</gene>
<sequence length="260" mass="30748">MINQSKSNDIEGEFYKRFLSLFASYYDVPSTDPIISFHAPPIQNKDDTQNKPKSSLSQPLTSGVWDVRLKRAVEKYQNEIEESNNNINQKINENVKKLTDQSEQRESLEELTDIFLPEKASRPEVPKYVQCFETEKKKEIEEQKNMQRSCKIDNTLAIRQFNIRLKKQKQRSIEWKRKLKEKQLDDERKHQEFLATLPKTERSGDKALAMTIKEQKQFAKTLYAKRIEEGNKITKSNFDQYMPQRPNPNNPEIEEEEEDN</sequence>
<evidence type="ECO:0000313" key="4">
    <source>
        <dbReference type="Proteomes" id="UP001470230"/>
    </source>
</evidence>
<organism evidence="3 4">
    <name type="scientific">Tritrichomonas musculus</name>
    <dbReference type="NCBI Taxonomy" id="1915356"/>
    <lineage>
        <taxon>Eukaryota</taxon>
        <taxon>Metamonada</taxon>
        <taxon>Parabasalia</taxon>
        <taxon>Tritrichomonadida</taxon>
        <taxon>Tritrichomonadidae</taxon>
        <taxon>Tritrichomonas</taxon>
    </lineage>
</organism>